<feature type="domain" description="PD-(D/E)XK endonuclease-like" evidence="1">
    <location>
        <begin position="566"/>
        <end position="774"/>
    </location>
</feature>
<dbReference type="InterPro" id="IPR011604">
    <property type="entry name" value="PDDEXK-like_dom_sf"/>
</dbReference>
<accession>A0ABX0KD12</accession>
<dbReference type="Pfam" id="PF12705">
    <property type="entry name" value="PDDEXK_1"/>
    <property type="match status" value="1"/>
</dbReference>
<comment type="caution">
    <text evidence="2">The sequence shown here is derived from an EMBL/GenBank/DDBJ whole genome shotgun (WGS) entry which is preliminary data.</text>
</comment>
<sequence>MFFSFQVADPYSGLQYRLNDVRLAELSLAPIPPEWNPGSVIMETPDPTWANSLANAPAETVVAVSTALNDLIVATSDLKLPQINELDESRAKRHLAALTGLWRRMGGALPDGLAVVRHVLELPFGEFLAPLPVVEGSLDPLAPRVMMALYDRLRTEFGEVSPSKRREAAPAGSRLRALQNGLSSPDLRSAPADDTLSVYGLRDPAACADFTAARARTLIEAGCPAREIAVMVDGDPRQVARAFREQGVPISGLPECLPERDVPGEMVLHLLLAKRSPTPAMVLAALALSPLMPWSAQTGRELAEKLIQGDFRSQLLEADPDHVTLWNDIRASAGSRAQLRFLLERICDRLPQGKIIRARLAPLQHLLTGDGAPDWEVILRSVQIASPEAGASSYNLEGVSLWSPRESPWRPCRHLIIVDFTEGLYPVRPRANPMFLDSEIIRIREKTGLRMRNRAESLSHSLDLFTEQLQASNGSVTFLVPYRDLAGVRHAPSAGLSLVARAVEGVADAADLIIDLSRVAPQDWPVIFHEIPSVPDLRVLPDALDFSGYDLLALRRDDDGAAKPQSPSRLETLIVSPLAWLLNELGATDLSWSADTLDVLTMGNIAHDVFEHVFLPNVAPPEDEALAAAVADAYERALTRHASYLRSASWEMERRGLERDILSAARRWCDHLHALGAKIIGNELWLEGEAHGVRLHGKADVILELPDGTLLVVDHKKSSTRRRRNRMNAGWDLQTGLYRDMIARPVRREGDSMELLTGRPVGIAYHLMNDGGLLSSGVAMVKGTLAQDMGDEVNVAAVAQLTTRLAELGVGRIVLNTTDDFSFFEKKGGFTPYALADGSPLVHAFMREVEQ</sequence>
<dbReference type="Gene3D" id="3.90.320.10">
    <property type="match status" value="1"/>
</dbReference>
<dbReference type="InterPro" id="IPR038726">
    <property type="entry name" value="PDDEXK_AddAB-type"/>
</dbReference>
<evidence type="ECO:0000259" key="1">
    <source>
        <dbReference type="Pfam" id="PF12705"/>
    </source>
</evidence>
<reference evidence="2 3" key="1">
    <citation type="journal article" date="2020" name="Int. J. Syst. Evol. Microbiol.">
        <title>Novel acetic acid bacteria from cider fermentations: Acetobacter conturbans sp. nov. and Acetobacter fallax sp. nov.</title>
        <authorList>
            <person name="Sombolestani A.S."/>
            <person name="Cleenwerck I."/>
            <person name="Cnockaert M."/>
            <person name="Borremans W."/>
            <person name="Wieme A.D."/>
            <person name="De Vuyst L."/>
            <person name="Vandamme P."/>
        </authorList>
    </citation>
    <scope>NUCLEOTIDE SEQUENCE [LARGE SCALE GENOMIC DNA]</scope>
    <source>
        <strain evidence="2 3">LMG 1637</strain>
    </source>
</reference>
<protein>
    <submittedName>
        <fullName evidence="2">PD-(D/E)XK nuclease family protein</fullName>
    </submittedName>
</protein>
<organism evidence="2 3">
    <name type="scientific">Acetobacter fallax</name>
    <dbReference type="NCBI Taxonomy" id="1737473"/>
    <lineage>
        <taxon>Bacteria</taxon>
        <taxon>Pseudomonadati</taxon>
        <taxon>Pseudomonadota</taxon>
        <taxon>Alphaproteobacteria</taxon>
        <taxon>Acetobacterales</taxon>
        <taxon>Acetobacteraceae</taxon>
        <taxon>Acetobacter</taxon>
    </lineage>
</organism>
<dbReference type="EMBL" id="WOSW01000070">
    <property type="protein sequence ID" value="NHO34300.1"/>
    <property type="molecule type" value="Genomic_DNA"/>
</dbReference>
<evidence type="ECO:0000313" key="3">
    <source>
        <dbReference type="Proteomes" id="UP000615326"/>
    </source>
</evidence>
<name>A0ABX0KD12_9PROT</name>
<evidence type="ECO:0000313" key="2">
    <source>
        <dbReference type="EMBL" id="NHO34300.1"/>
    </source>
</evidence>
<dbReference type="InterPro" id="IPR027417">
    <property type="entry name" value="P-loop_NTPase"/>
</dbReference>
<keyword evidence="3" id="KW-1185">Reference proteome</keyword>
<proteinExistence type="predicted"/>
<gene>
    <name evidence="2" type="ORF">GOB84_17570</name>
</gene>
<dbReference type="RefSeq" id="WP_173578722.1">
    <property type="nucleotide sequence ID" value="NZ_WOSW01000070.1"/>
</dbReference>
<dbReference type="Proteomes" id="UP000615326">
    <property type="component" value="Unassembled WGS sequence"/>
</dbReference>
<dbReference type="SUPFAM" id="SSF52540">
    <property type="entry name" value="P-loop containing nucleoside triphosphate hydrolases"/>
    <property type="match status" value="1"/>
</dbReference>